<dbReference type="GeneID" id="69538233"/>
<dbReference type="PIRSF" id="PIRSF037266">
    <property type="entry name" value="UCP037266"/>
    <property type="match status" value="1"/>
</dbReference>
<gene>
    <name evidence="1" type="ORF">MAY91_12745</name>
</gene>
<proteinExistence type="predicted"/>
<dbReference type="Pfam" id="PF09904">
    <property type="entry name" value="HTH_43"/>
    <property type="match status" value="1"/>
</dbReference>
<name>A0ABY8GKU8_EDWIC</name>
<reference evidence="1 2" key="1">
    <citation type="submission" date="2022-02" db="EMBL/GenBank/DDBJ databases">
        <title>Phenotypic, genotypic and serological characterization of Edwardsiella ictaluri from catfish and ornamental fish species.</title>
        <authorList>
            <person name="Rose D."/>
            <person name="Tekedar H.C."/>
            <person name="Waldbieser G.C."/>
            <person name="Aarattuthodi S."/>
            <person name="Griffin M.J."/>
        </authorList>
    </citation>
    <scope>NUCLEOTIDE SEQUENCE [LARGE SCALE GENOMIC DNA]</scope>
    <source>
        <strain evidence="1 2">13 TAL-140 K3</strain>
    </source>
</reference>
<dbReference type="InterPro" id="IPR017162">
    <property type="entry name" value="UCP037266"/>
</dbReference>
<dbReference type="Gene3D" id="1.10.10.10">
    <property type="entry name" value="Winged helix-like DNA-binding domain superfamily/Winged helix DNA-binding domain"/>
    <property type="match status" value="1"/>
</dbReference>
<evidence type="ECO:0000313" key="1">
    <source>
        <dbReference type="EMBL" id="WFN98155.1"/>
    </source>
</evidence>
<protein>
    <submittedName>
        <fullName evidence="1">Winged helix-turn-helix domain-containing protein</fullName>
    </submittedName>
</protein>
<dbReference type="Proteomes" id="UP001222680">
    <property type="component" value="Chromosome"/>
</dbReference>
<dbReference type="EMBL" id="CP092014">
    <property type="protein sequence ID" value="WFN98155.1"/>
    <property type="molecule type" value="Genomic_DNA"/>
</dbReference>
<keyword evidence="2" id="KW-1185">Reference proteome</keyword>
<dbReference type="RefSeq" id="WP_015870588.1">
    <property type="nucleotide sequence ID" value="NZ_AP028097.1"/>
</dbReference>
<accession>A0ABY8GKU8</accession>
<sequence>MEINPVFARRLYLCWLLAHKDKPNVPRLMQLTGWPRRTLQDVLKALPGMGVTLCFVEQGVRHNDGYYTLTDWGPLDAEWIAQHADGLLACLDQPVHAEFARP</sequence>
<organism evidence="1 2">
    <name type="scientific">Edwardsiella ictaluri</name>
    <dbReference type="NCBI Taxonomy" id="67780"/>
    <lineage>
        <taxon>Bacteria</taxon>
        <taxon>Pseudomonadati</taxon>
        <taxon>Pseudomonadota</taxon>
        <taxon>Gammaproteobacteria</taxon>
        <taxon>Enterobacterales</taxon>
        <taxon>Hafniaceae</taxon>
        <taxon>Edwardsiella</taxon>
    </lineage>
</organism>
<dbReference type="InterPro" id="IPR036388">
    <property type="entry name" value="WH-like_DNA-bd_sf"/>
</dbReference>
<evidence type="ECO:0000313" key="2">
    <source>
        <dbReference type="Proteomes" id="UP001222680"/>
    </source>
</evidence>